<sequence>MKHLLTLALILDPLSPWAGETAVLPASVELSVQAPPALLKKLVIAPVAEARFMETLRLPGRVALDEHRLARIGPSISGRVTQIKAFIGQGVRKGETLALINSTELGGAQAAYLKAKTQVGLQRLAVDRARRLFGEGIISQATLKEREGALVEAEVELRADDDQLAVMGMSPQAIRRLAKTGHIDSVTPVTVTLNGTVIERHISVGQIAQPSDDLFTVADLSQVWVVAEAPERDAHRVSLDGLAAVEIPALPKRHITGKIIYVADTVDPSTRTVTVRMEVENKHREIKPEMLANMIIQQPSEAGLAIPAAAVVRVDERDHVFVRVAPDRFELRPVSLGPEQDGMRRVAGGLVLGQSVVVDGAFHLNNERIRKELE</sequence>
<dbReference type="GO" id="GO:0046914">
    <property type="term" value="F:transition metal ion binding"/>
    <property type="evidence" value="ECO:0007669"/>
    <property type="project" value="TreeGrafter"/>
</dbReference>
<dbReference type="InterPro" id="IPR058647">
    <property type="entry name" value="BSH_CzcB-like"/>
</dbReference>
<dbReference type="Pfam" id="PF25975">
    <property type="entry name" value="CzcB_C"/>
    <property type="match status" value="1"/>
</dbReference>
<dbReference type="Pfam" id="PF25973">
    <property type="entry name" value="BSH_CzcB"/>
    <property type="match status" value="1"/>
</dbReference>
<dbReference type="GO" id="GO:0015679">
    <property type="term" value="P:plasma membrane copper ion transport"/>
    <property type="evidence" value="ECO:0007669"/>
    <property type="project" value="TreeGrafter"/>
</dbReference>
<dbReference type="NCBIfam" id="TIGR01730">
    <property type="entry name" value="RND_mfp"/>
    <property type="match status" value="1"/>
</dbReference>
<dbReference type="GO" id="GO:0060003">
    <property type="term" value="P:copper ion export"/>
    <property type="evidence" value="ECO:0007669"/>
    <property type="project" value="TreeGrafter"/>
</dbReference>
<dbReference type="SUPFAM" id="SSF111369">
    <property type="entry name" value="HlyD-like secretion proteins"/>
    <property type="match status" value="1"/>
</dbReference>
<feature type="domain" description="CusB-like beta-barrel" evidence="3">
    <location>
        <begin position="222"/>
        <end position="299"/>
    </location>
</feature>
<protein>
    <submittedName>
        <fullName evidence="6">Membrane fusion protein, cobalt-zinc-cadmium efflux system</fullName>
    </submittedName>
</protein>
<gene>
    <name evidence="6" type="ORF">SAMN02949497_0393</name>
</gene>
<dbReference type="GO" id="GO:0022857">
    <property type="term" value="F:transmembrane transporter activity"/>
    <property type="evidence" value="ECO:0007669"/>
    <property type="project" value="InterPro"/>
</dbReference>
<dbReference type="InterPro" id="IPR058649">
    <property type="entry name" value="CzcB_C"/>
</dbReference>
<dbReference type="Gene3D" id="2.40.420.20">
    <property type="match status" value="1"/>
</dbReference>
<dbReference type="GO" id="GO:0016020">
    <property type="term" value="C:membrane"/>
    <property type="evidence" value="ECO:0007669"/>
    <property type="project" value="InterPro"/>
</dbReference>
<evidence type="ECO:0000256" key="2">
    <source>
        <dbReference type="ARBA" id="ARBA00022448"/>
    </source>
</evidence>
<dbReference type="PANTHER" id="PTHR30097">
    <property type="entry name" value="CATION EFFLUX SYSTEM PROTEIN CUSB"/>
    <property type="match status" value="1"/>
</dbReference>
<feature type="domain" description="CzcB-like C-terminal circularly permuted SH3-like" evidence="5">
    <location>
        <begin position="304"/>
        <end position="364"/>
    </location>
</feature>
<evidence type="ECO:0000313" key="7">
    <source>
        <dbReference type="Proteomes" id="UP000192923"/>
    </source>
</evidence>
<dbReference type="Proteomes" id="UP000192923">
    <property type="component" value="Unassembled WGS sequence"/>
</dbReference>
<dbReference type="GO" id="GO:0030288">
    <property type="term" value="C:outer membrane-bounded periplasmic space"/>
    <property type="evidence" value="ECO:0007669"/>
    <property type="project" value="TreeGrafter"/>
</dbReference>
<evidence type="ECO:0000259" key="3">
    <source>
        <dbReference type="Pfam" id="PF25954"/>
    </source>
</evidence>
<accession>A0A1Y6D347</accession>
<dbReference type="AlphaFoldDB" id="A0A1Y6D347"/>
<evidence type="ECO:0000313" key="6">
    <source>
        <dbReference type="EMBL" id="SMF97369.1"/>
    </source>
</evidence>
<dbReference type="FunFam" id="2.40.30.170:FF:000010">
    <property type="entry name" value="Efflux RND transporter periplasmic adaptor subunit"/>
    <property type="match status" value="1"/>
</dbReference>
<feature type="domain" description="CzcB-like barrel-sandwich hybrid" evidence="4">
    <location>
        <begin position="69"/>
        <end position="219"/>
    </location>
</feature>
<dbReference type="InterPro" id="IPR006143">
    <property type="entry name" value="RND_pump_MFP"/>
</dbReference>
<dbReference type="EMBL" id="FXAM01000002">
    <property type="protein sequence ID" value="SMF97369.1"/>
    <property type="molecule type" value="Genomic_DNA"/>
</dbReference>
<dbReference type="InterPro" id="IPR058792">
    <property type="entry name" value="Beta-barrel_RND_2"/>
</dbReference>
<dbReference type="STRING" id="1760988.SAMN02949497_0393"/>
<dbReference type="Gene3D" id="2.40.30.170">
    <property type="match status" value="1"/>
</dbReference>
<evidence type="ECO:0000256" key="1">
    <source>
        <dbReference type="ARBA" id="ARBA00009477"/>
    </source>
</evidence>
<proteinExistence type="inferred from homology"/>
<dbReference type="PANTHER" id="PTHR30097:SF4">
    <property type="entry name" value="SLR6042 PROTEIN"/>
    <property type="match status" value="1"/>
</dbReference>
<organism evidence="6 7">
    <name type="scientific">Methylomagnum ishizawai</name>
    <dbReference type="NCBI Taxonomy" id="1760988"/>
    <lineage>
        <taxon>Bacteria</taxon>
        <taxon>Pseudomonadati</taxon>
        <taxon>Pseudomonadota</taxon>
        <taxon>Gammaproteobacteria</taxon>
        <taxon>Methylococcales</taxon>
        <taxon>Methylococcaceae</taxon>
        <taxon>Methylomagnum</taxon>
    </lineage>
</organism>
<comment type="similarity">
    <text evidence="1">Belongs to the membrane fusion protein (MFP) (TC 8.A.1) family.</text>
</comment>
<name>A0A1Y6D347_9GAMM</name>
<dbReference type="InterPro" id="IPR051909">
    <property type="entry name" value="MFP_Cation_Efflux"/>
</dbReference>
<dbReference type="Gene3D" id="1.10.287.470">
    <property type="entry name" value="Helix hairpin bin"/>
    <property type="match status" value="1"/>
</dbReference>
<evidence type="ECO:0000259" key="4">
    <source>
        <dbReference type="Pfam" id="PF25973"/>
    </source>
</evidence>
<keyword evidence="7" id="KW-1185">Reference proteome</keyword>
<keyword evidence="2" id="KW-0813">Transport</keyword>
<evidence type="ECO:0000259" key="5">
    <source>
        <dbReference type="Pfam" id="PF25975"/>
    </source>
</evidence>
<dbReference type="OrthoDB" id="9806939at2"/>
<reference evidence="6 7" key="1">
    <citation type="submission" date="2016-12" db="EMBL/GenBank/DDBJ databases">
        <authorList>
            <person name="Song W.-J."/>
            <person name="Kurnit D.M."/>
        </authorList>
    </citation>
    <scope>NUCLEOTIDE SEQUENCE [LARGE SCALE GENOMIC DNA]</scope>
    <source>
        <strain evidence="6 7">175</strain>
    </source>
</reference>
<dbReference type="Pfam" id="PF25954">
    <property type="entry name" value="Beta-barrel_RND_2"/>
    <property type="match status" value="1"/>
</dbReference>